<name>A0A502IU39_BRELA</name>
<dbReference type="AlphaFoldDB" id="A0A502IU39"/>
<dbReference type="Pfam" id="PF12671">
    <property type="entry name" value="Amidase_6"/>
    <property type="match status" value="1"/>
</dbReference>
<dbReference type="EMBL" id="CP033464">
    <property type="protein sequence ID" value="QDX93473.1"/>
    <property type="molecule type" value="Genomic_DNA"/>
</dbReference>
<dbReference type="Gene3D" id="3.90.1720.10">
    <property type="entry name" value="endopeptidase domain like (from Nostoc punctiforme)"/>
    <property type="match status" value="1"/>
</dbReference>
<dbReference type="InterPro" id="IPR024301">
    <property type="entry name" value="Amidase_6"/>
</dbReference>
<sequence>MKKIFWILVTFVIVSIGNTKEVKAEHKDIERLLQIMYKERSKAMITMDYGQITPYYLSTQKRSQFALEHEKQRSAYIHAWGSKRNLSFIDAECKIKIGHIKRVGNKAKIFLIQSQTISYQHQGSSFNPQKFGIGTRHFLTLEQKDNKWYLVKEWYLDPLEENINLIPVSKESVTKQDLPAYNHDKKRRKYNRKRAVSYAEKYAGSASMAGNQNRYNPKYADYTYEGGDCTNFTSQVLGDPTEGGGLPMRGKWFYQKEGSVAWIRTDALYQFLIYSGYGRLITRGTYEEVAKPNKKFPQAALSQLKPGDLIAYELEGNIDHFSIVTSRDEQGYILVNSHSADRYHVPWDLGWDNKTKFYLIHIND</sequence>
<accession>A0A502IU39</accession>
<evidence type="ECO:0000313" key="1">
    <source>
        <dbReference type="EMBL" id="QDX93473.1"/>
    </source>
</evidence>
<gene>
    <name evidence="1" type="ORF">EEL30_14960</name>
</gene>
<dbReference type="OrthoDB" id="2194542at2"/>
<evidence type="ECO:0000313" key="2">
    <source>
        <dbReference type="Proteomes" id="UP000319432"/>
    </source>
</evidence>
<dbReference type="Proteomes" id="UP000319432">
    <property type="component" value="Chromosome"/>
</dbReference>
<proteinExistence type="predicted"/>
<reference evidence="1 2" key="1">
    <citation type="submission" date="2018-11" db="EMBL/GenBank/DDBJ databases">
        <title>Phylogenetic determinants of toxin gene distribution in genomes of Brevibacillus laterosporus.</title>
        <authorList>
            <person name="Glare T.R."/>
            <person name="Durrant A."/>
            <person name="Berry C."/>
            <person name="Palma L."/>
            <person name="Ormskirk M."/>
            <person name="Cox M.O."/>
        </authorList>
    </citation>
    <scope>NUCLEOTIDE SEQUENCE [LARGE SCALE GENOMIC DNA]</scope>
    <source>
        <strain evidence="1 2">1821L</strain>
    </source>
</reference>
<dbReference type="PANTHER" id="PTHR40032">
    <property type="entry name" value="EXPORTED PROTEIN-RELATED"/>
    <property type="match status" value="1"/>
</dbReference>
<protein>
    <submittedName>
        <fullName evidence="1">Uncharacterized protein</fullName>
    </submittedName>
</protein>
<organism evidence="1 2">
    <name type="scientific">Brevibacillus laterosporus</name>
    <name type="common">Bacillus laterosporus</name>
    <dbReference type="NCBI Taxonomy" id="1465"/>
    <lineage>
        <taxon>Bacteria</taxon>
        <taxon>Bacillati</taxon>
        <taxon>Bacillota</taxon>
        <taxon>Bacilli</taxon>
        <taxon>Bacillales</taxon>
        <taxon>Paenibacillaceae</taxon>
        <taxon>Brevibacillus</taxon>
    </lineage>
</organism>
<dbReference type="PANTHER" id="PTHR40032:SF1">
    <property type="entry name" value="EXPORTED PROTEIN"/>
    <property type="match status" value="1"/>
</dbReference>
<keyword evidence="2" id="KW-1185">Reference proteome</keyword>